<dbReference type="Pfam" id="PF11209">
    <property type="entry name" value="LmeA"/>
    <property type="match status" value="1"/>
</dbReference>
<proteinExistence type="predicted"/>
<gene>
    <name evidence="2" type="ORF">QSV35_14080</name>
</gene>
<dbReference type="InterPro" id="IPR021373">
    <property type="entry name" value="DUF2993"/>
</dbReference>
<evidence type="ECO:0000256" key="1">
    <source>
        <dbReference type="SAM" id="Phobius"/>
    </source>
</evidence>
<organism evidence="2 3">
    <name type="scientific">Microbacterium candidum</name>
    <dbReference type="NCBI Taxonomy" id="3041922"/>
    <lineage>
        <taxon>Bacteria</taxon>
        <taxon>Bacillati</taxon>
        <taxon>Actinomycetota</taxon>
        <taxon>Actinomycetes</taxon>
        <taxon>Micrococcales</taxon>
        <taxon>Microbacteriaceae</taxon>
        <taxon>Microbacterium</taxon>
    </lineage>
</organism>
<name>A0ABT7N193_9MICO</name>
<accession>A0ABT7N193</accession>
<keyword evidence="1" id="KW-1133">Transmembrane helix</keyword>
<protein>
    <submittedName>
        <fullName evidence="2">DUF2993 domain-containing protein</fullName>
    </submittedName>
</protein>
<keyword evidence="3" id="KW-1185">Reference proteome</keyword>
<sequence>MKKPWIWIASVGGVVVLAVGAWFAGEWVASQIVTSTVREQVIETLALPADQQIDVAVSGAVLPQLIGGTIDDITVSSQNVTVGEFTGDVSVHATGVPTRGSGDIESATATVTIDEAELQRLLSTVKGFPADTVGLAEPDVTMSKTLNLLGLSVPVAVGLTPSAQDGKLILTPDYVKVAGAQLSAADVKSRFGDAASAVVRDWPVCIAQYLPAGVTLTDVAVTGNELVTHFAIDGAIAHDKSLQEKGTCA</sequence>
<feature type="transmembrane region" description="Helical" evidence="1">
    <location>
        <begin position="6"/>
        <end position="25"/>
    </location>
</feature>
<evidence type="ECO:0000313" key="3">
    <source>
        <dbReference type="Proteomes" id="UP001235064"/>
    </source>
</evidence>
<dbReference type="EMBL" id="JASXSZ010000004">
    <property type="protein sequence ID" value="MDL9980467.1"/>
    <property type="molecule type" value="Genomic_DNA"/>
</dbReference>
<keyword evidence="1" id="KW-0812">Transmembrane</keyword>
<comment type="caution">
    <text evidence="2">The sequence shown here is derived from an EMBL/GenBank/DDBJ whole genome shotgun (WGS) entry which is preliminary data.</text>
</comment>
<reference evidence="2 3" key="1">
    <citation type="submission" date="2023-06" db="EMBL/GenBank/DDBJ databases">
        <title>Microbacterium sp. nov., isolated from a waste landfill.</title>
        <authorList>
            <person name="Wen W."/>
        </authorList>
    </citation>
    <scope>NUCLEOTIDE SEQUENCE [LARGE SCALE GENOMIC DNA]</scope>
    <source>
        <strain evidence="2 3">ASV49</strain>
    </source>
</reference>
<dbReference type="Proteomes" id="UP001235064">
    <property type="component" value="Unassembled WGS sequence"/>
</dbReference>
<evidence type="ECO:0000313" key="2">
    <source>
        <dbReference type="EMBL" id="MDL9980467.1"/>
    </source>
</evidence>
<keyword evidence="1" id="KW-0472">Membrane</keyword>
<dbReference type="RefSeq" id="WP_286289416.1">
    <property type="nucleotide sequence ID" value="NZ_JASXSZ010000004.1"/>
</dbReference>